<protein>
    <submittedName>
        <fullName evidence="2">Serine/arginine repetitive matrix protein 1-like</fullName>
    </submittedName>
</protein>
<dbReference type="Proteomes" id="UP000762676">
    <property type="component" value="Unassembled WGS sequence"/>
</dbReference>
<dbReference type="PANTHER" id="PTHR36696:SF1">
    <property type="entry name" value="EF-HAND DOMAIN-CONTAINING PROTEIN"/>
    <property type="match status" value="1"/>
</dbReference>
<proteinExistence type="predicted"/>
<organism evidence="2 3">
    <name type="scientific">Elysia marginata</name>
    <dbReference type="NCBI Taxonomy" id="1093978"/>
    <lineage>
        <taxon>Eukaryota</taxon>
        <taxon>Metazoa</taxon>
        <taxon>Spiralia</taxon>
        <taxon>Lophotrochozoa</taxon>
        <taxon>Mollusca</taxon>
        <taxon>Gastropoda</taxon>
        <taxon>Heterobranchia</taxon>
        <taxon>Euthyneura</taxon>
        <taxon>Panpulmonata</taxon>
        <taxon>Sacoglossa</taxon>
        <taxon>Placobranchoidea</taxon>
        <taxon>Plakobranchidae</taxon>
        <taxon>Elysia</taxon>
    </lineage>
</organism>
<reference evidence="2 3" key="1">
    <citation type="journal article" date="2021" name="Elife">
        <title>Chloroplast acquisition without the gene transfer in kleptoplastic sea slugs, Plakobranchus ocellatus.</title>
        <authorList>
            <person name="Maeda T."/>
            <person name="Takahashi S."/>
            <person name="Yoshida T."/>
            <person name="Shimamura S."/>
            <person name="Takaki Y."/>
            <person name="Nagai Y."/>
            <person name="Toyoda A."/>
            <person name="Suzuki Y."/>
            <person name="Arimoto A."/>
            <person name="Ishii H."/>
            <person name="Satoh N."/>
            <person name="Nishiyama T."/>
            <person name="Hasebe M."/>
            <person name="Maruyama T."/>
            <person name="Minagawa J."/>
            <person name="Obokata J."/>
            <person name="Shigenobu S."/>
        </authorList>
    </citation>
    <scope>NUCLEOTIDE SEQUENCE [LARGE SCALE GENOMIC DNA]</scope>
</reference>
<evidence type="ECO:0000313" key="3">
    <source>
        <dbReference type="Proteomes" id="UP000762676"/>
    </source>
</evidence>
<comment type="caution">
    <text evidence="2">The sequence shown here is derived from an EMBL/GenBank/DDBJ whole genome shotgun (WGS) entry which is preliminary data.</text>
</comment>
<evidence type="ECO:0000313" key="2">
    <source>
        <dbReference type="EMBL" id="GFS23994.1"/>
    </source>
</evidence>
<dbReference type="PANTHER" id="PTHR36696">
    <property type="entry name" value="AGAP012002-PA"/>
    <property type="match status" value="1"/>
</dbReference>
<feature type="region of interest" description="Disordered" evidence="1">
    <location>
        <begin position="108"/>
        <end position="128"/>
    </location>
</feature>
<accession>A0AAV4JPE8</accession>
<sequence>MSLLKKTLAGASKKRFVSLYAALKKKKTEDDGPVPAPWLPDRLAISSRPCRFELPMDFRDLETMSVREYLLKYCKIPRHRQTHYKRLFDRHKSRATGSLTIQFCCNGSSKSHSNCNRTSNSRSSSSSRRTTSTVAVVRVVVVEVVVLVEVVFKVVVELVVATLRAAA</sequence>
<feature type="compositionally biased region" description="Low complexity" evidence="1">
    <location>
        <begin position="118"/>
        <end position="128"/>
    </location>
</feature>
<dbReference type="EMBL" id="BMAT01010314">
    <property type="protein sequence ID" value="GFS23994.1"/>
    <property type="molecule type" value="Genomic_DNA"/>
</dbReference>
<name>A0AAV4JPE8_9GAST</name>
<feature type="compositionally biased region" description="Polar residues" evidence="1">
    <location>
        <begin position="108"/>
        <end position="117"/>
    </location>
</feature>
<keyword evidence="3" id="KW-1185">Reference proteome</keyword>
<dbReference type="AlphaFoldDB" id="A0AAV4JPE8"/>
<evidence type="ECO:0000256" key="1">
    <source>
        <dbReference type="SAM" id="MobiDB-lite"/>
    </source>
</evidence>
<gene>
    <name evidence="2" type="ORF">ElyMa_005146700</name>
</gene>